<sequence length="84" mass="9652">MSSSPKDTAEATEPPKTSDADTQPWNEDKRRKFETSATAQPINDRDTDEVNGGDKNMCGEYFQAYRDCKQAWTDKRKKEGRGWF</sequence>
<protein>
    <submittedName>
        <fullName evidence="2">Cytochrome c oxidase-assembly factor COX23 mitochondrial</fullName>
    </submittedName>
</protein>
<dbReference type="EMBL" id="JAADJF010000092">
    <property type="protein sequence ID" value="KAF4439511.1"/>
    <property type="molecule type" value="Genomic_DNA"/>
</dbReference>
<gene>
    <name evidence="2" type="ORF">FACUT_4067</name>
</gene>
<evidence type="ECO:0000313" key="2">
    <source>
        <dbReference type="EMBL" id="KAF4439511.1"/>
    </source>
</evidence>
<comment type="caution">
    <text evidence="2">The sequence shown here is derived from an EMBL/GenBank/DDBJ whole genome shotgun (WGS) entry which is preliminary data.</text>
</comment>
<dbReference type="SUPFAM" id="SSF47072">
    <property type="entry name" value="Cysteine alpha-hairpin motif"/>
    <property type="match status" value="1"/>
</dbReference>
<reference evidence="2 3" key="1">
    <citation type="submission" date="2020-01" db="EMBL/GenBank/DDBJ databases">
        <title>Identification and distribution of gene clusters putatively required for synthesis of sphingolipid metabolism inhibitors in phylogenetically diverse species of the filamentous fungus Fusarium.</title>
        <authorList>
            <person name="Kim H.-S."/>
            <person name="Busman M."/>
            <person name="Brown D.W."/>
            <person name="Divon H."/>
            <person name="Uhlig S."/>
            <person name="Proctor R.H."/>
        </authorList>
    </citation>
    <scope>NUCLEOTIDE SEQUENCE [LARGE SCALE GENOMIC DNA]</scope>
    <source>
        <strain evidence="2 3">NRRL 13308</strain>
    </source>
</reference>
<dbReference type="OrthoDB" id="9971592at2759"/>
<proteinExistence type="predicted"/>
<dbReference type="Proteomes" id="UP000536711">
    <property type="component" value="Unassembled WGS sequence"/>
</dbReference>
<evidence type="ECO:0000256" key="1">
    <source>
        <dbReference type="SAM" id="MobiDB-lite"/>
    </source>
</evidence>
<keyword evidence="3" id="KW-1185">Reference proteome</keyword>
<organism evidence="2 3">
    <name type="scientific">Fusarium acutatum</name>
    <dbReference type="NCBI Taxonomy" id="78861"/>
    <lineage>
        <taxon>Eukaryota</taxon>
        <taxon>Fungi</taxon>
        <taxon>Dikarya</taxon>
        <taxon>Ascomycota</taxon>
        <taxon>Pezizomycotina</taxon>
        <taxon>Sordariomycetes</taxon>
        <taxon>Hypocreomycetidae</taxon>
        <taxon>Hypocreales</taxon>
        <taxon>Nectriaceae</taxon>
        <taxon>Fusarium</taxon>
        <taxon>Fusarium fujikuroi species complex</taxon>
    </lineage>
</organism>
<accession>A0A8H4JWU1</accession>
<name>A0A8H4JWU1_9HYPO</name>
<evidence type="ECO:0000313" key="3">
    <source>
        <dbReference type="Proteomes" id="UP000536711"/>
    </source>
</evidence>
<dbReference type="AlphaFoldDB" id="A0A8H4JWU1"/>
<dbReference type="InterPro" id="IPR009069">
    <property type="entry name" value="Cys_alpha_HP_mot_SF"/>
</dbReference>
<feature type="region of interest" description="Disordered" evidence="1">
    <location>
        <begin position="1"/>
        <end position="54"/>
    </location>
</feature>